<dbReference type="RefSeq" id="WP_036588032.1">
    <property type="nucleotide sequence ID" value="NZ_CP076607.1"/>
</dbReference>
<dbReference type="OrthoDB" id="2638327at2"/>
<organism evidence="2 3">
    <name type="scientific">Paenibacillus sophorae</name>
    <dbReference type="NCBI Taxonomy" id="1333845"/>
    <lineage>
        <taxon>Bacteria</taxon>
        <taxon>Bacillati</taxon>
        <taxon>Bacillota</taxon>
        <taxon>Bacilli</taxon>
        <taxon>Bacillales</taxon>
        <taxon>Paenibacillaceae</taxon>
        <taxon>Paenibacillus</taxon>
    </lineage>
</organism>
<evidence type="ECO:0000313" key="2">
    <source>
        <dbReference type="EMBL" id="SEN42972.1"/>
    </source>
</evidence>
<gene>
    <name evidence="1" type="ORF">KP014_20080</name>
    <name evidence="2" type="ORF">SAMN04487895_101503</name>
</gene>
<dbReference type="Proteomes" id="UP000683429">
    <property type="component" value="Chromosome"/>
</dbReference>
<proteinExistence type="predicted"/>
<evidence type="ECO:0000313" key="1">
    <source>
        <dbReference type="EMBL" id="QWU14213.1"/>
    </source>
</evidence>
<keyword evidence="4" id="KW-1185">Reference proteome</keyword>
<sequence>MKINKAVIDKYMQICSYSTHKCNSFSEIEYKINRAVFLGKVLRTYPYREIQYGNLKFTVDTNTYTIIDLERNEVDTYEVPQYRKLAYERRYYNIVV</sequence>
<accession>A0A1H8GG37</accession>
<name>A0A1H8GG37_9BACL</name>
<dbReference type="STRING" id="1333845.SAMN04487895_101503"/>
<dbReference type="EMBL" id="CP076607">
    <property type="protein sequence ID" value="QWU14213.1"/>
    <property type="molecule type" value="Genomic_DNA"/>
</dbReference>
<evidence type="ECO:0000313" key="3">
    <source>
        <dbReference type="Proteomes" id="UP000198809"/>
    </source>
</evidence>
<protein>
    <submittedName>
        <fullName evidence="2">Uncharacterized protein</fullName>
    </submittedName>
</protein>
<dbReference type="Proteomes" id="UP000198809">
    <property type="component" value="Unassembled WGS sequence"/>
</dbReference>
<reference evidence="1 4" key="2">
    <citation type="submission" date="2021-06" db="EMBL/GenBank/DDBJ databases">
        <title>Whole genome sequence of Paenibacillus sophorae DSM23020 for comparative genomics.</title>
        <authorList>
            <person name="Kim M.-J."/>
            <person name="Lee G."/>
            <person name="Shin J.-H."/>
        </authorList>
    </citation>
    <scope>NUCLEOTIDE SEQUENCE [LARGE SCALE GENOMIC DNA]</scope>
    <source>
        <strain evidence="1 4">DSM 23020</strain>
    </source>
</reference>
<evidence type="ECO:0000313" key="4">
    <source>
        <dbReference type="Proteomes" id="UP000683429"/>
    </source>
</evidence>
<dbReference type="AlphaFoldDB" id="A0A1H8GG37"/>
<reference evidence="2 3" key="1">
    <citation type="submission" date="2016-10" db="EMBL/GenBank/DDBJ databases">
        <authorList>
            <person name="de Groot N.N."/>
        </authorList>
    </citation>
    <scope>NUCLEOTIDE SEQUENCE [LARGE SCALE GENOMIC DNA]</scope>
    <source>
        <strain evidence="2 3">CGMCC 1.10238</strain>
    </source>
</reference>
<dbReference type="EMBL" id="FODH01000001">
    <property type="protein sequence ID" value="SEN42972.1"/>
    <property type="molecule type" value="Genomic_DNA"/>
</dbReference>